<sequence length="197" mass="23110">MPEPGPLANNDYRDWRTRGGGPLSPLSLAIEPTSQVFYTTWDGVPNINLYIRNFRPIDTSEARDTGSIRVFRNVQSIFELSLLGSLNYTTYCRLQRNFNSMSALFYSFYDFWAIFWIVQDHCLRKMWYMLDQEDLARGIDWVFLNDARTARTDVAVMVFLWAIDSFYMHHETLSMKEGLSDGLRILLPGSFDRHVWH</sequence>
<comment type="caution">
    <text evidence="1">The sequence shown here is derived from an EMBL/GenBank/DDBJ whole genome shotgun (WGS) entry which is preliminary data.</text>
</comment>
<reference evidence="1" key="1">
    <citation type="submission" date="2021-12" db="EMBL/GenBank/DDBJ databases">
        <title>Convergent genome expansion in fungi linked to evolution of root-endophyte symbiosis.</title>
        <authorList>
            <consortium name="DOE Joint Genome Institute"/>
            <person name="Ke Y.-H."/>
            <person name="Bonito G."/>
            <person name="Liao H.-L."/>
            <person name="Looney B."/>
            <person name="Rojas-Flechas A."/>
            <person name="Nash J."/>
            <person name="Hameed K."/>
            <person name="Schadt C."/>
            <person name="Martin F."/>
            <person name="Crous P.W."/>
            <person name="Miettinen O."/>
            <person name="Magnuson J.K."/>
            <person name="Labbe J."/>
            <person name="Jacobson D."/>
            <person name="Doktycz M.J."/>
            <person name="Veneault-Fourrey C."/>
            <person name="Kuo A."/>
            <person name="Mondo S."/>
            <person name="Calhoun S."/>
            <person name="Riley R."/>
            <person name="Ohm R."/>
            <person name="LaButti K."/>
            <person name="Andreopoulos B."/>
            <person name="Pangilinan J."/>
            <person name="Nolan M."/>
            <person name="Tritt A."/>
            <person name="Clum A."/>
            <person name="Lipzen A."/>
            <person name="Daum C."/>
            <person name="Barry K."/>
            <person name="Grigoriev I.V."/>
            <person name="Vilgalys R."/>
        </authorList>
    </citation>
    <scope>NUCLEOTIDE SEQUENCE</scope>
    <source>
        <strain evidence="1">PMI_201</strain>
    </source>
</reference>
<dbReference type="GeneID" id="70252473"/>
<dbReference type="RefSeq" id="XP_046070455.1">
    <property type="nucleotide sequence ID" value="XM_046222186.1"/>
</dbReference>
<dbReference type="AlphaFoldDB" id="A0AAD4KL85"/>
<dbReference type="Proteomes" id="UP001201262">
    <property type="component" value="Unassembled WGS sequence"/>
</dbReference>
<proteinExistence type="predicted"/>
<evidence type="ECO:0000313" key="1">
    <source>
        <dbReference type="EMBL" id="KAH8695313.1"/>
    </source>
</evidence>
<protein>
    <submittedName>
        <fullName evidence="1">Uncharacterized protein</fullName>
    </submittedName>
</protein>
<keyword evidence="2" id="KW-1185">Reference proteome</keyword>
<dbReference type="EMBL" id="JAJTJA010000008">
    <property type="protein sequence ID" value="KAH8695313.1"/>
    <property type="molecule type" value="Genomic_DNA"/>
</dbReference>
<gene>
    <name evidence="1" type="ORF">BGW36DRAFT_462918</name>
</gene>
<evidence type="ECO:0000313" key="2">
    <source>
        <dbReference type="Proteomes" id="UP001201262"/>
    </source>
</evidence>
<organism evidence="1 2">
    <name type="scientific">Talaromyces proteolyticus</name>
    <dbReference type="NCBI Taxonomy" id="1131652"/>
    <lineage>
        <taxon>Eukaryota</taxon>
        <taxon>Fungi</taxon>
        <taxon>Dikarya</taxon>
        <taxon>Ascomycota</taxon>
        <taxon>Pezizomycotina</taxon>
        <taxon>Eurotiomycetes</taxon>
        <taxon>Eurotiomycetidae</taxon>
        <taxon>Eurotiales</taxon>
        <taxon>Trichocomaceae</taxon>
        <taxon>Talaromyces</taxon>
        <taxon>Talaromyces sect. Bacilispori</taxon>
    </lineage>
</organism>
<name>A0AAD4KL85_9EURO</name>
<accession>A0AAD4KL85</accession>